<sequence length="74" mass="8463">MSDNLSFCVRQLAARRKRWDFGTHCFYARRLLAKHPDGITIRQAQASLALSYATAKAVLMAVGVERGERFYQQD</sequence>
<protein>
    <submittedName>
        <fullName evidence="1">Uncharacterized protein</fullName>
    </submittedName>
</protein>
<dbReference type="Proteomes" id="UP000077465">
    <property type="component" value="Chromosome"/>
</dbReference>
<gene>
    <name evidence="1" type="ORF">AAX06_09985</name>
</gene>
<dbReference type="AlphaFoldDB" id="A0AAC8PYQ5"/>
<dbReference type="RefSeq" id="WP_046696342.1">
    <property type="nucleotide sequence ID" value="NZ_CP011376.1"/>
</dbReference>
<evidence type="ECO:0000313" key="1">
    <source>
        <dbReference type="EMBL" id="AKG08414.1"/>
    </source>
</evidence>
<reference evidence="1 2" key="1">
    <citation type="submission" date="2015-05" db="EMBL/GenBank/DDBJ databases">
        <authorList>
            <person name="Dickey A."/>
            <person name="Clawson M."/>
            <person name="Bono J."/>
            <person name="Loy J.D."/>
        </authorList>
    </citation>
    <scope>NUCLEOTIDE SEQUENCE [LARGE SCALE GENOMIC DNA]</scope>
    <source>
        <strain evidence="1 2">22581</strain>
    </source>
</reference>
<dbReference type="EMBL" id="CP011376">
    <property type="protein sequence ID" value="AKG08414.1"/>
    <property type="molecule type" value="Genomic_DNA"/>
</dbReference>
<organism evidence="1 2">
    <name type="scientific">Moraxella bovoculi</name>
    <dbReference type="NCBI Taxonomy" id="386891"/>
    <lineage>
        <taxon>Bacteria</taxon>
        <taxon>Pseudomonadati</taxon>
        <taxon>Pseudomonadota</taxon>
        <taxon>Gammaproteobacteria</taxon>
        <taxon>Moraxellales</taxon>
        <taxon>Moraxellaceae</taxon>
        <taxon>Moraxella</taxon>
    </lineage>
</organism>
<name>A0AAC8PYQ5_9GAMM</name>
<accession>A0AAC8PYQ5</accession>
<evidence type="ECO:0000313" key="2">
    <source>
        <dbReference type="Proteomes" id="UP000077465"/>
    </source>
</evidence>
<proteinExistence type="predicted"/>